<dbReference type="GO" id="GO:0016747">
    <property type="term" value="F:acyltransferase activity, transferring groups other than amino-acyl groups"/>
    <property type="evidence" value="ECO:0007669"/>
    <property type="project" value="InterPro"/>
</dbReference>
<dbReference type="PANTHER" id="PTHR43415:SF3">
    <property type="entry name" value="GNAT-FAMILY ACETYLTRANSFERASE"/>
    <property type="match status" value="1"/>
</dbReference>
<organism evidence="2 3">
    <name type="scientific">Bacillus salacetis</name>
    <dbReference type="NCBI Taxonomy" id="2315464"/>
    <lineage>
        <taxon>Bacteria</taxon>
        <taxon>Bacillati</taxon>
        <taxon>Bacillota</taxon>
        <taxon>Bacilli</taxon>
        <taxon>Bacillales</taxon>
        <taxon>Bacillaceae</taxon>
        <taxon>Bacillus</taxon>
    </lineage>
</organism>
<dbReference type="OrthoDB" id="9802340at2"/>
<evidence type="ECO:0000313" key="2">
    <source>
        <dbReference type="EMBL" id="RIW31317.1"/>
    </source>
</evidence>
<comment type="caution">
    <text evidence="2">The sequence shown here is derived from an EMBL/GenBank/DDBJ whole genome shotgun (WGS) entry which is preliminary data.</text>
</comment>
<keyword evidence="2" id="KW-0808">Transferase</keyword>
<evidence type="ECO:0000259" key="1">
    <source>
        <dbReference type="PROSITE" id="PS51186"/>
    </source>
</evidence>
<gene>
    <name evidence="2" type="ORF">D3H55_15180</name>
</gene>
<dbReference type="SUPFAM" id="SSF55729">
    <property type="entry name" value="Acyl-CoA N-acyltransferases (Nat)"/>
    <property type="match status" value="1"/>
</dbReference>
<keyword evidence="3" id="KW-1185">Reference proteome</keyword>
<sequence length="168" mass="19149">MIRLANETDAEAILEIKKGIILSEETTKFFISSPDELEDDSENEREKIRTSREKGNLYAVYEADGEVVGFMVFFRYDMSRLHHAGAMGMGIKEGYTNQGAGTRLIEYLLDWAEQQDGLEKICLGVVSGNQRALNLYTRMGFVEEGRQKNQVKYEDGTYADDVLMAYYI</sequence>
<dbReference type="PANTHER" id="PTHR43415">
    <property type="entry name" value="SPERMIDINE N(1)-ACETYLTRANSFERASE"/>
    <property type="match status" value="1"/>
</dbReference>
<accession>A0A3A1QTX1</accession>
<dbReference type="InterPro" id="IPR000182">
    <property type="entry name" value="GNAT_dom"/>
</dbReference>
<evidence type="ECO:0000313" key="3">
    <source>
        <dbReference type="Proteomes" id="UP000265801"/>
    </source>
</evidence>
<dbReference type="InterPro" id="IPR016181">
    <property type="entry name" value="Acyl_CoA_acyltransferase"/>
</dbReference>
<proteinExistence type="predicted"/>
<feature type="domain" description="N-acetyltransferase" evidence="1">
    <location>
        <begin position="1"/>
        <end position="168"/>
    </location>
</feature>
<dbReference type="AlphaFoldDB" id="A0A3A1QTX1"/>
<reference evidence="2 3" key="1">
    <citation type="submission" date="2018-09" db="EMBL/GenBank/DDBJ databases">
        <title>Bacillus saliacetes sp. nov., isolated from Thai shrimp paste (Ka-pi).</title>
        <authorList>
            <person name="Daroonpunt R."/>
            <person name="Tanasupawat S."/>
            <person name="Yiamsombut S."/>
        </authorList>
    </citation>
    <scope>NUCLEOTIDE SEQUENCE [LARGE SCALE GENOMIC DNA]</scope>
    <source>
        <strain evidence="2 3">SKP7-4</strain>
    </source>
</reference>
<dbReference type="RefSeq" id="WP_119548161.1">
    <property type="nucleotide sequence ID" value="NZ_QXIR01000022.1"/>
</dbReference>
<dbReference type="Proteomes" id="UP000265801">
    <property type="component" value="Unassembled WGS sequence"/>
</dbReference>
<protein>
    <submittedName>
        <fullName evidence="2">GNAT family N-acetyltransferase</fullName>
    </submittedName>
</protein>
<name>A0A3A1QTX1_9BACI</name>
<dbReference type="Pfam" id="PF00583">
    <property type="entry name" value="Acetyltransf_1"/>
    <property type="match status" value="1"/>
</dbReference>
<dbReference type="CDD" id="cd04301">
    <property type="entry name" value="NAT_SF"/>
    <property type="match status" value="1"/>
</dbReference>
<dbReference type="EMBL" id="QXIR01000022">
    <property type="protein sequence ID" value="RIW31317.1"/>
    <property type="molecule type" value="Genomic_DNA"/>
</dbReference>
<dbReference type="PROSITE" id="PS51186">
    <property type="entry name" value="GNAT"/>
    <property type="match status" value="1"/>
</dbReference>
<dbReference type="Gene3D" id="3.40.630.30">
    <property type="match status" value="1"/>
</dbReference>